<evidence type="ECO:0000313" key="3">
    <source>
        <dbReference type="Proteomes" id="UP000316714"/>
    </source>
</evidence>
<dbReference type="PANTHER" id="PTHR33490">
    <property type="entry name" value="BLR5614 PROTEIN-RELATED"/>
    <property type="match status" value="1"/>
</dbReference>
<gene>
    <name evidence="2" type="ORF">KOR34_23130</name>
</gene>
<protein>
    <submittedName>
        <fullName evidence="2">Transglutaminase-like superfamily protein</fullName>
    </submittedName>
</protein>
<comment type="caution">
    <text evidence="2">The sequence shown here is derived from an EMBL/GenBank/DDBJ whole genome shotgun (WGS) entry which is preliminary data.</text>
</comment>
<proteinExistence type="predicted"/>
<organism evidence="2 3">
    <name type="scientific">Posidoniimonas corsicana</name>
    <dbReference type="NCBI Taxonomy" id="1938618"/>
    <lineage>
        <taxon>Bacteria</taxon>
        <taxon>Pseudomonadati</taxon>
        <taxon>Planctomycetota</taxon>
        <taxon>Planctomycetia</taxon>
        <taxon>Pirellulales</taxon>
        <taxon>Lacipirellulaceae</taxon>
        <taxon>Posidoniimonas</taxon>
    </lineage>
</organism>
<dbReference type="InterPro" id="IPR038765">
    <property type="entry name" value="Papain-like_cys_pep_sf"/>
</dbReference>
<feature type="domain" description="Transglutaminase-like" evidence="1">
    <location>
        <begin position="227"/>
        <end position="284"/>
    </location>
</feature>
<evidence type="ECO:0000313" key="2">
    <source>
        <dbReference type="EMBL" id="TWT37363.1"/>
    </source>
</evidence>
<keyword evidence="3" id="KW-1185">Reference proteome</keyword>
<sequence length="341" mass="37852">MERLPNRTLENALSMLSAPRPILIATLLTLAAQPPVFGQLKEAEPVSEHIRLGESESGQFRVGAEITAKRGAVKNIRVMVAVPLECDEQQVRIAEENFTSNVESVDYRMLNGDGARQMVINIPYLAAGATATAAVTYDVTTRPVLPPEDDQTAKFKIPEKPDRSLRRFLTASPYIESRHGTIRKLQRSVLGDADEGLTDWQRVELLYDHVLESVEYVEGDDKSALQTLRDGNADCHGRSAVFIALCRAAGVPARMVWVNNHCYAEFYLEDDSGEGQWFPAESAGSRAFGEMPLARVILQKGDSFTVPERRRDKLRYATDFMEGTPVQGAGQPSAKFIREQL</sequence>
<dbReference type="Gene3D" id="3.10.620.30">
    <property type="match status" value="1"/>
</dbReference>
<dbReference type="Proteomes" id="UP000316714">
    <property type="component" value="Unassembled WGS sequence"/>
</dbReference>
<dbReference type="PANTHER" id="PTHR33490:SF3">
    <property type="entry name" value="CONSERVED INTEGRAL MEMBRANE PROTEIN"/>
    <property type="match status" value="1"/>
</dbReference>
<dbReference type="EMBL" id="SIHJ01000001">
    <property type="protein sequence ID" value="TWT37363.1"/>
    <property type="molecule type" value="Genomic_DNA"/>
</dbReference>
<accession>A0A5C5VH96</accession>
<name>A0A5C5VH96_9BACT</name>
<dbReference type="Pfam" id="PF01841">
    <property type="entry name" value="Transglut_core"/>
    <property type="match status" value="1"/>
</dbReference>
<dbReference type="AlphaFoldDB" id="A0A5C5VH96"/>
<dbReference type="SUPFAM" id="SSF54001">
    <property type="entry name" value="Cysteine proteinases"/>
    <property type="match status" value="1"/>
</dbReference>
<dbReference type="OrthoDB" id="9804872at2"/>
<dbReference type="SMART" id="SM00460">
    <property type="entry name" value="TGc"/>
    <property type="match status" value="1"/>
</dbReference>
<reference evidence="2 3" key="1">
    <citation type="submission" date="2019-02" db="EMBL/GenBank/DDBJ databases">
        <title>Deep-cultivation of Planctomycetes and their phenomic and genomic characterization uncovers novel biology.</title>
        <authorList>
            <person name="Wiegand S."/>
            <person name="Jogler M."/>
            <person name="Boedeker C."/>
            <person name="Pinto D."/>
            <person name="Vollmers J."/>
            <person name="Rivas-Marin E."/>
            <person name="Kohn T."/>
            <person name="Peeters S.H."/>
            <person name="Heuer A."/>
            <person name="Rast P."/>
            <person name="Oberbeckmann S."/>
            <person name="Bunk B."/>
            <person name="Jeske O."/>
            <person name="Meyerdierks A."/>
            <person name="Storesund J.E."/>
            <person name="Kallscheuer N."/>
            <person name="Luecker S."/>
            <person name="Lage O.M."/>
            <person name="Pohl T."/>
            <person name="Merkel B.J."/>
            <person name="Hornburger P."/>
            <person name="Mueller R.-W."/>
            <person name="Bruemmer F."/>
            <person name="Labrenz M."/>
            <person name="Spormann A.M."/>
            <person name="Op Den Camp H."/>
            <person name="Overmann J."/>
            <person name="Amann R."/>
            <person name="Jetten M.S.M."/>
            <person name="Mascher T."/>
            <person name="Medema M.H."/>
            <person name="Devos D.P."/>
            <person name="Kaster A.-K."/>
            <person name="Ovreas L."/>
            <person name="Rohde M."/>
            <person name="Galperin M.Y."/>
            <person name="Jogler C."/>
        </authorList>
    </citation>
    <scope>NUCLEOTIDE SEQUENCE [LARGE SCALE GENOMIC DNA]</scope>
    <source>
        <strain evidence="2 3">KOR34</strain>
    </source>
</reference>
<dbReference type="InterPro" id="IPR002931">
    <property type="entry name" value="Transglutaminase-like"/>
</dbReference>
<evidence type="ECO:0000259" key="1">
    <source>
        <dbReference type="SMART" id="SM00460"/>
    </source>
</evidence>